<keyword evidence="10 11" id="KW-0482">Metalloprotease</keyword>
<evidence type="ECO:0000256" key="5">
    <source>
        <dbReference type="ARBA" id="ARBA00022490"/>
    </source>
</evidence>
<evidence type="ECO:0000259" key="15">
    <source>
        <dbReference type="Pfam" id="PF07687"/>
    </source>
</evidence>
<dbReference type="InterPro" id="IPR011650">
    <property type="entry name" value="Peptidase_M20_dimer"/>
</dbReference>
<keyword evidence="8 11" id="KW-0378">Hydrolase</keyword>
<comment type="catalytic activity">
    <reaction evidence="1 11">
        <text>Release of the N-terminal residue from a tripeptide.</text>
        <dbReference type="EC" id="3.4.11.4"/>
    </reaction>
</comment>
<evidence type="ECO:0000256" key="3">
    <source>
        <dbReference type="ARBA" id="ARBA00009692"/>
    </source>
</evidence>
<dbReference type="GO" id="GO:0008270">
    <property type="term" value="F:zinc ion binding"/>
    <property type="evidence" value="ECO:0007669"/>
    <property type="project" value="UniProtKB-UniRule"/>
</dbReference>
<feature type="coiled-coil region" evidence="14">
    <location>
        <begin position="290"/>
        <end position="351"/>
    </location>
</feature>
<feature type="binding site" evidence="11 13">
    <location>
        <position position="180"/>
    </location>
    <ligand>
        <name>Zn(2+)</name>
        <dbReference type="ChEBI" id="CHEBI:29105"/>
        <label>2</label>
    </ligand>
</feature>
<dbReference type="GO" id="GO:0005829">
    <property type="term" value="C:cytosol"/>
    <property type="evidence" value="ECO:0007669"/>
    <property type="project" value="TreeGrafter"/>
</dbReference>
<feature type="domain" description="Peptidase M20 dimerisation" evidence="15">
    <location>
        <begin position="211"/>
        <end position="312"/>
    </location>
</feature>
<evidence type="ECO:0000256" key="10">
    <source>
        <dbReference type="ARBA" id="ARBA00023049"/>
    </source>
</evidence>
<dbReference type="KEGG" id="lhf:JCM16775_0856"/>
<dbReference type="Gene3D" id="3.30.70.360">
    <property type="match status" value="1"/>
</dbReference>
<comment type="cofactor">
    <cofactor evidence="11 13">
        <name>Zn(2+)</name>
        <dbReference type="ChEBI" id="CHEBI:29105"/>
    </cofactor>
    <text evidence="11 13">Binds 2 Zn(2+) ions per subunit.</text>
</comment>
<evidence type="ECO:0000313" key="17">
    <source>
        <dbReference type="Proteomes" id="UP000321892"/>
    </source>
</evidence>
<dbReference type="PROSITE" id="PS00759">
    <property type="entry name" value="ARGE_DAPE_CPG2_2"/>
    <property type="match status" value="1"/>
</dbReference>
<feature type="binding site" evidence="11 13">
    <location>
        <position position="83"/>
    </location>
    <ligand>
        <name>Zn(2+)</name>
        <dbReference type="ChEBI" id="CHEBI:29105"/>
        <label>1</label>
    </ligand>
</feature>
<dbReference type="SUPFAM" id="SSF55031">
    <property type="entry name" value="Bacterial exopeptidase dimerisation domain"/>
    <property type="match status" value="1"/>
</dbReference>
<proteinExistence type="inferred from homology"/>
<dbReference type="RefSeq" id="WP_026746682.1">
    <property type="nucleotide sequence ID" value="NZ_AP019823.1"/>
</dbReference>
<keyword evidence="9 11" id="KW-0862">Zinc</keyword>
<reference evidence="16 17" key="1">
    <citation type="submission" date="2019-07" db="EMBL/GenBank/DDBJ databases">
        <title>Complete Genome Sequence of Leptotrichia hofstadii Strain JCM16775.</title>
        <authorList>
            <person name="Watanabe S."/>
            <person name="Cui L."/>
        </authorList>
    </citation>
    <scope>NUCLEOTIDE SEQUENCE [LARGE SCALE GENOMIC DNA]</scope>
    <source>
        <strain evidence="16 17">JCM16775</strain>
    </source>
</reference>
<dbReference type="PANTHER" id="PTHR42994">
    <property type="entry name" value="PEPTIDASE T"/>
    <property type="match status" value="1"/>
</dbReference>
<dbReference type="OrthoDB" id="9804934at2"/>
<name>A0A510JFU8_9FUSO</name>
<evidence type="ECO:0000313" key="16">
    <source>
        <dbReference type="EMBL" id="BBM38148.1"/>
    </source>
</evidence>
<dbReference type="HAMAP" id="MF_00550">
    <property type="entry name" value="Aminopeptidase_M20"/>
    <property type="match status" value="1"/>
</dbReference>
<keyword evidence="6 11" id="KW-0645">Protease</keyword>
<evidence type="ECO:0000256" key="12">
    <source>
        <dbReference type="PIRSR" id="PIRSR037215-1"/>
    </source>
</evidence>
<dbReference type="FunFam" id="3.30.70.360:FF:000002">
    <property type="entry name" value="Peptidase T"/>
    <property type="match status" value="1"/>
</dbReference>
<keyword evidence="7 11" id="KW-0479">Metal-binding</keyword>
<evidence type="ECO:0000256" key="11">
    <source>
        <dbReference type="HAMAP-Rule" id="MF_00550"/>
    </source>
</evidence>
<dbReference type="GO" id="GO:0043171">
    <property type="term" value="P:peptide catabolic process"/>
    <property type="evidence" value="ECO:0007669"/>
    <property type="project" value="UniProtKB-UniRule"/>
</dbReference>
<feature type="binding site" evidence="11 13">
    <location>
        <position position="145"/>
    </location>
    <ligand>
        <name>Zn(2+)</name>
        <dbReference type="ChEBI" id="CHEBI:29105"/>
        <label>1</label>
    </ligand>
</feature>
<dbReference type="NCBIfam" id="NF003976">
    <property type="entry name" value="PRK05469.1"/>
    <property type="match status" value="1"/>
</dbReference>
<dbReference type="GO" id="GO:0006508">
    <property type="term" value="P:proteolysis"/>
    <property type="evidence" value="ECO:0007669"/>
    <property type="project" value="UniProtKB-UniRule"/>
</dbReference>
<dbReference type="InterPro" id="IPR010161">
    <property type="entry name" value="Peptidase_M20B"/>
</dbReference>
<evidence type="ECO:0000256" key="13">
    <source>
        <dbReference type="PIRSR" id="PIRSR037215-2"/>
    </source>
</evidence>
<protein>
    <recommendedName>
        <fullName evidence="11">Peptidase T</fullName>
        <ecNumber evidence="11">3.4.11.4</ecNumber>
    </recommendedName>
    <alternativeName>
        <fullName evidence="11">Aminotripeptidase</fullName>
        <shortName evidence="11">Tripeptidase</shortName>
    </alternativeName>
    <alternativeName>
        <fullName evidence="11">Tripeptide aminopeptidase</fullName>
    </alternativeName>
</protein>
<keyword evidence="17" id="KW-1185">Reference proteome</keyword>
<organism evidence="16 17">
    <name type="scientific">Leptotrichia hofstadii</name>
    <dbReference type="NCBI Taxonomy" id="157688"/>
    <lineage>
        <taxon>Bacteria</taxon>
        <taxon>Fusobacteriati</taxon>
        <taxon>Fusobacteriota</taxon>
        <taxon>Fusobacteriia</taxon>
        <taxon>Fusobacteriales</taxon>
        <taxon>Leptotrichiaceae</taxon>
        <taxon>Leptotrichia</taxon>
    </lineage>
</organism>
<evidence type="ECO:0000256" key="2">
    <source>
        <dbReference type="ARBA" id="ARBA00004496"/>
    </source>
</evidence>
<dbReference type="Proteomes" id="UP000321892">
    <property type="component" value="Chromosome"/>
</dbReference>
<feature type="binding site" evidence="11 13">
    <location>
        <position position="145"/>
    </location>
    <ligand>
        <name>Zn(2+)</name>
        <dbReference type="ChEBI" id="CHEBI:29105"/>
        <label>2</label>
    </ligand>
</feature>
<dbReference type="PANTHER" id="PTHR42994:SF1">
    <property type="entry name" value="PEPTIDASE T"/>
    <property type="match status" value="1"/>
</dbReference>
<dbReference type="CDD" id="cd03892">
    <property type="entry name" value="M20_peptT"/>
    <property type="match status" value="1"/>
</dbReference>
<feature type="active site" description="Proton acceptor" evidence="11 12">
    <location>
        <position position="179"/>
    </location>
</feature>
<dbReference type="InterPro" id="IPR036264">
    <property type="entry name" value="Bact_exopeptidase_dim_dom"/>
</dbReference>
<dbReference type="Gene3D" id="3.40.630.10">
    <property type="entry name" value="Zn peptidases"/>
    <property type="match status" value="1"/>
</dbReference>
<evidence type="ECO:0000256" key="6">
    <source>
        <dbReference type="ARBA" id="ARBA00022670"/>
    </source>
</evidence>
<evidence type="ECO:0000256" key="8">
    <source>
        <dbReference type="ARBA" id="ARBA00022801"/>
    </source>
</evidence>
<keyword evidence="5 11" id="KW-0963">Cytoplasm</keyword>
<dbReference type="EC" id="3.4.11.4" evidence="11"/>
<evidence type="ECO:0000256" key="4">
    <source>
        <dbReference type="ARBA" id="ARBA00022438"/>
    </source>
</evidence>
<evidence type="ECO:0000256" key="7">
    <source>
        <dbReference type="ARBA" id="ARBA00022723"/>
    </source>
</evidence>
<sequence>MDLNKYETLKDRFLKYVKIETRSDEKSESIPSTPAQLEFAKMLVKELEEIGMEDVYVNENCFVNATLKSNVDKDVKTVGFIAHMDTADFNAVNVNPQIVENYDGKDIILNREQNTVLSVDEFPNLKDYVGKTVITTDGTTLLGADDKAGVVEIIEAMKYLINHPEIKHGTVKIAFGPDEEIGRGADNFNVDEFGADFAYTMDGGPVGELEYESFNAAGAVFKIKGKSVHPGTAKGKMINASLIAAEIINSFPADEVPEKTEGYEGFYFLEKIRANCEDAELSYILRDHDRQKFEEKKKFAENVTKKINEKYKKELVTVEIKDQYYNMGEIIKDHMEIVEIAKKAMENLEIEPIIKPIRGGTDGSKISFMGLPTPNIFAGGENFHGKYEFVALESMILATDVIVEIVRLNAEGE</sequence>
<dbReference type="Pfam" id="PF01546">
    <property type="entry name" value="Peptidase_M20"/>
    <property type="match status" value="1"/>
</dbReference>
<feature type="binding site" evidence="11 13">
    <location>
        <position position="384"/>
    </location>
    <ligand>
        <name>Zn(2+)</name>
        <dbReference type="ChEBI" id="CHEBI:29105"/>
        <label>2</label>
    </ligand>
</feature>
<dbReference type="SUPFAM" id="SSF53187">
    <property type="entry name" value="Zn-dependent exopeptidases"/>
    <property type="match status" value="1"/>
</dbReference>
<dbReference type="GO" id="GO:0045148">
    <property type="term" value="F:tripeptide aminopeptidase activity"/>
    <property type="evidence" value="ECO:0007669"/>
    <property type="project" value="UniProtKB-UniRule"/>
</dbReference>
<comment type="function">
    <text evidence="11">Cleaves the N-terminal amino acid of tripeptides.</text>
</comment>
<keyword evidence="4 11" id="KW-0031">Aminopeptidase</keyword>
<dbReference type="GO" id="GO:0008237">
    <property type="term" value="F:metallopeptidase activity"/>
    <property type="evidence" value="ECO:0007669"/>
    <property type="project" value="UniProtKB-KW"/>
</dbReference>
<dbReference type="Pfam" id="PF07687">
    <property type="entry name" value="M20_dimer"/>
    <property type="match status" value="1"/>
</dbReference>
<comment type="similarity">
    <text evidence="3 11">Belongs to the peptidase M20B family.</text>
</comment>
<dbReference type="PIRSF" id="PIRSF037215">
    <property type="entry name" value="Peptidase_M20B"/>
    <property type="match status" value="1"/>
</dbReference>
<evidence type="ECO:0000256" key="9">
    <source>
        <dbReference type="ARBA" id="ARBA00022833"/>
    </source>
</evidence>
<accession>A0A510JFU8</accession>
<evidence type="ECO:0000256" key="1">
    <source>
        <dbReference type="ARBA" id="ARBA00000870"/>
    </source>
</evidence>
<feature type="active site" evidence="11 12">
    <location>
        <position position="85"/>
    </location>
</feature>
<gene>
    <name evidence="11" type="primary">pepT</name>
    <name evidence="16" type="ORF">JCM16775_0856</name>
</gene>
<dbReference type="NCBIfam" id="TIGR01882">
    <property type="entry name" value="peptidase-T"/>
    <property type="match status" value="1"/>
</dbReference>
<dbReference type="AlphaFoldDB" id="A0A510JFU8"/>
<keyword evidence="14" id="KW-0175">Coiled coil</keyword>
<dbReference type="InterPro" id="IPR001261">
    <property type="entry name" value="ArgE/DapE_CS"/>
</dbReference>
<dbReference type="PROSITE" id="PS00758">
    <property type="entry name" value="ARGE_DAPE_CPG2_1"/>
    <property type="match status" value="1"/>
</dbReference>
<dbReference type="InterPro" id="IPR002933">
    <property type="entry name" value="Peptidase_M20"/>
</dbReference>
<feature type="binding site" evidence="11 13">
    <location>
        <position position="202"/>
    </location>
    <ligand>
        <name>Zn(2+)</name>
        <dbReference type="ChEBI" id="CHEBI:29105"/>
        <label>1</label>
    </ligand>
</feature>
<evidence type="ECO:0000256" key="14">
    <source>
        <dbReference type="SAM" id="Coils"/>
    </source>
</evidence>
<comment type="subcellular location">
    <subcellularLocation>
        <location evidence="2 11">Cytoplasm</location>
    </subcellularLocation>
</comment>
<dbReference type="EMBL" id="AP019823">
    <property type="protein sequence ID" value="BBM38148.1"/>
    <property type="molecule type" value="Genomic_DNA"/>
</dbReference>
<dbReference type="NCBIfam" id="NF009920">
    <property type="entry name" value="PRK13381.1"/>
    <property type="match status" value="1"/>
</dbReference>